<dbReference type="Proteomes" id="UP000719267">
    <property type="component" value="Unassembled WGS sequence"/>
</dbReference>
<keyword evidence="3" id="KW-1185">Reference proteome</keyword>
<feature type="signal peptide" evidence="1">
    <location>
        <begin position="1"/>
        <end position="23"/>
    </location>
</feature>
<evidence type="ECO:0000256" key="1">
    <source>
        <dbReference type="SAM" id="SignalP"/>
    </source>
</evidence>
<evidence type="ECO:0000313" key="3">
    <source>
        <dbReference type="Proteomes" id="UP000719267"/>
    </source>
</evidence>
<reference evidence="2 3" key="1">
    <citation type="submission" date="2021-07" db="EMBL/GenBank/DDBJ databases">
        <title>Mesonia aestuariivivens sp. nov., isolated from a tidal flat.</title>
        <authorList>
            <person name="Kim Y.-O."/>
            <person name="Yoon J.-H."/>
        </authorList>
    </citation>
    <scope>NUCLEOTIDE SEQUENCE [LARGE SCALE GENOMIC DNA]</scope>
    <source>
        <strain evidence="2 3">JHPTF-M18</strain>
    </source>
</reference>
<feature type="chain" id="PRO_5045246886" evidence="1">
    <location>
        <begin position="24"/>
        <end position="143"/>
    </location>
</feature>
<keyword evidence="1" id="KW-0732">Signal</keyword>
<name>A0ABS6W2G7_9FLAO</name>
<dbReference type="EMBL" id="JAHWDF010000009">
    <property type="protein sequence ID" value="MBW2962043.1"/>
    <property type="molecule type" value="Genomic_DNA"/>
</dbReference>
<proteinExistence type="predicted"/>
<organism evidence="2 3">
    <name type="scientific">Mesonia aestuariivivens</name>
    <dbReference type="NCBI Taxonomy" id="2796128"/>
    <lineage>
        <taxon>Bacteria</taxon>
        <taxon>Pseudomonadati</taxon>
        <taxon>Bacteroidota</taxon>
        <taxon>Flavobacteriia</taxon>
        <taxon>Flavobacteriales</taxon>
        <taxon>Flavobacteriaceae</taxon>
        <taxon>Mesonia</taxon>
    </lineage>
</organism>
<sequence>MKRVFAKYLTLLFIFLVSLCAHSGVLAHQKNTNSFTFEDLIKIDKEDILSKVNPQSFQYLTLPSSSENDFEIKAIEDVEVEEYEWVSVKKLIQKNNTLTVLFYTLFSDYILKENSKGISFPEDLSPHSSVQQPLYIAFCVYRI</sequence>
<protein>
    <submittedName>
        <fullName evidence="2">Uncharacterized protein</fullName>
    </submittedName>
</protein>
<evidence type="ECO:0000313" key="2">
    <source>
        <dbReference type="EMBL" id="MBW2962043.1"/>
    </source>
</evidence>
<dbReference type="RefSeq" id="WP_219040331.1">
    <property type="nucleotide sequence ID" value="NZ_JAHWDF010000009.1"/>
</dbReference>
<accession>A0ABS6W2G7</accession>
<comment type="caution">
    <text evidence="2">The sequence shown here is derived from an EMBL/GenBank/DDBJ whole genome shotgun (WGS) entry which is preliminary data.</text>
</comment>
<gene>
    <name evidence="2" type="ORF">KW502_09550</name>
</gene>